<proteinExistence type="predicted"/>
<feature type="region of interest" description="Disordered" evidence="1">
    <location>
        <begin position="1"/>
        <end position="68"/>
    </location>
</feature>
<comment type="caution">
    <text evidence="2">The sequence shown here is derived from an EMBL/GenBank/DDBJ whole genome shotgun (WGS) entry which is preliminary data.</text>
</comment>
<dbReference type="EMBL" id="PNBA02000008">
    <property type="protein sequence ID" value="KAG6415085.1"/>
    <property type="molecule type" value="Genomic_DNA"/>
</dbReference>
<feature type="compositionally biased region" description="Pro residues" evidence="1">
    <location>
        <begin position="47"/>
        <end position="56"/>
    </location>
</feature>
<dbReference type="AlphaFoldDB" id="A0A8X8XN30"/>
<sequence>MTAAKSSALRHLSRPVPSPTNRCSSSSSTYRDPQPRRVLHQRQPVLASPPPRPAHGPRPIAGSTTDIPCELRRGDVVELSPPVGSDLHVALHITNLHPAKCWQIEKGTQREIGMDSISAPQMASNYDEIFMQCSLQKA</sequence>
<evidence type="ECO:0000313" key="3">
    <source>
        <dbReference type="Proteomes" id="UP000298416"/>
    </source>
</evidence>
<name>A0A8X8XN30_SALSN</name>
<gene>
    <name evidence="2" type="ORF">SASPL_122487</name>
</gene>
<evidence type="ECO:0000313" key="2">
    <source>
        <dbReference type="EMBL" id="KAG6415085.1"/>
    </source>
</evidence>
<reference evidence="2" key="2">
    <citation type="submission" date="2020-08" db="EMBL/GenBank/DDBJ databases">
        <title>Plant Genome Project.</title>
        <authorList>
            <person name="Zhang R.-G."/>
        </authorList>
    </citation>
    <scope>NUCLEOTIDE SEQUENCE</scope>
    <source>
        <strain evidence="2">Huo1</strain>
        <tissue evidence="2">Leaf</tissue>
    </source>
</reference>
<evidence type="ECO:0000256" key="1">
    <source>
        <dbReference type="SAM" id="MobiDB-lite"/>
    </source>
</evidence>
<organism evidence="2">
    <name type="scientific">Salvia splendens</name>
    <name type="common">Scarlet sage</name>
    <dbReference type="NCBI Taxonomy" id="180675"/>
    <lineage>
        <taxon>Eukaryota</taxon>
        <taxon>Viridiplantae</taxon>
        <taxon>Streptophyta</taxon>
        <taxon>Embryophyta</taxon>
        <taxon>Tracheophyta</taxon>
        <taxon>Spermatophyta</taxon>
        <taxon>Magnoliopsida</taxon>
        <taxon>eudicotyledons</taxon>
        <taxon>Gunneridae</taxon>
        <taxon>Pentapetalae</taxon>
        <taxon>asterids</taxon>
        <taxon>lamiids</taxon>
        <taxon>Lamiales</taxon>
        <taxon>Lamiaceae</taxon>
        <taxon>Nepetoideae</taxon>
        <taxon>Mentheae</taxon>
        <taxon>Salviinae</taxon>
        <taxon>Salvia</taxon>
        <taxon>Salvia subgen. Calosphace</taxon>
        <taxon>core Calosphace</taxon>
    </lineage>
</organism>
<dbReference type="Proteomes" id="UP000298416">
    <property type="component" value="Unassembled WGS sequence"/>
</dbReference>
<accession>A0A8X8XN30</accession>
<keyword evidence="3" id="KW-1185">Reference proteome</keyword>
<protein>
    <submittedName>
        <fullName evidence="2">Uncharacterized protein</fullName>
    </submittedName>
</protein>
<reference evidence="2" key="1">
    <citation type="submission" date="2018-01" db="EMBL/GenBank/DDBJ databases">
        <authorList>
            <person name="Mao J.F."/>
        </authorList>
    </citation>
    <scope>NUCLEOTIDE SEQUENCE</scope>
    <source>
        <strain evidence="2">Huo1</strain>
        <tissue evidence="2">Leaf</tissue>
    </source>
</reference>